<dbReference type="AlphaFoldDB" id="A0AAE1TLR2"/>
<keyword evidence="3" id="KW-1185">Reference proteome</keyword>
<comment type="caution">
    <text evidence="2">The sequence shown here is derived from an EMBL/GenBank/DDBJ whole genome shotgun (WGS) entry which is preliminary data.</text>
</comment>
<evidence type="ECO:0000313" key="2">
    <source>
        <dbReference type="EMBL" id="KAK4289937.1"/>
    </source>
</evidence>
<dbReference type="EMBL" id="JAWZYT010005657">
    <property type="protein sequence ID" value="KAK4289937.1"/>
    <property type="molecule type" value="Genomic_DNA"/>
</dbReference>
<name>A0AAE1TLR2_9EUCA</name>
<reference evidence="2" key="1">
    <citation type="submission" date="2023-11" db="EMBL/GenBank/DDBJ databases">
        <title>Genome assemblies of two species of porcelain crab, Petrolisthes cinctipes and Petrolisthes manimaculis (Anomura: Porcellanidae).</title>
        <authorList>
            <person name="Angst P."/>
        </authorList>
    </citation>
    <scope>NUCLEOTIDE SEQUENCE</scope>
    <source>
        <strain evidence="2">PB745_02</strain>
        <tissue evidence="2">Gill</tissue>
    </source>
</reference>
<protein>
    <submittedName>
        <fullName evidence="2">Uncharacterized protein</fullName>
    </submittedName>
</protein>
<evidence type="ECO:0000256" key="1">
    <source>
        <dbReference type="SAM" id="MobiDB-lite"/>
    </source>
</evidence>
<gene>
    <name evidence="2" type="ORF">Pmani_037128</name>
</gene>
<evidence type="ECO:0000313" key="3">
    <source>
        <dbReference type="Proteomes" id="UP001292094"/>
    </source>
</evidence>
<dbReference type="Proteomes" id="UP001292094">
    <property type="component" value="Unassembled WGS sequence"/>
</dbReference>
<proteinExistence type="predicted"/>
<accession>A0AAE1TLR2</accession>
<feature type="region of interest" description="Disordered" evidence="1">
    <location>
        <begin position="1"/>
        <end position="60"/>
    </location>
</feature>
<organism evidence="2 3">
    <name type="scientific">Petrolisthes manimaculis</name>
    <dbReference type="NCBI Taxonomy" id="1843537"/>
    <lineage>
        <taxon>Eukaryota</taxon>
        <taxon>Metazoa</taxon>
        <taxon>Ecdysozoa</taxon>
        <taxon>Arthropoda</taxon>
        <taxon>Crustacea</taxon>
        <taxon>Multicrustacea</taxon>
        <taxon>Malacostraca</taxon>
        <taxon>Eumalacostraca</taxon>
        <taxon>Eucarida</taxon>
        <taxon>Decapoda</taxon>
        <taxon>Pleocyemata</taxon>
        <taxon>Anomura</taxon>
        <taxon>Galatheoidea</taxon>
        <taxon>Porcellanidae</taxon>
        <taxon>Petrolisthes</taxon>
    </lineage>
</organism>
<feature type="compositionally biased region" description="Gly residues" evidence="1">
    <location>
        <begin position="31"/>
        <end position="40"/>
    </location>
</feature>
<sequence>MSSISGSEERQSGRRNLRQSKQKEEEEKEGVCGGRKGAQGSGNKKMIMKRETKVTKNVGRQKKLVERKKMMTVAEMKKQSDNYDGSDGERIVRKIRQSLGNISVIKKVEDFTNNLLLEEGRRKTKGKESAKMRVEAMGKVSMSRQRFARMRKWILGENQRPTTRRRPATVDDLETSGVTTRKMQEDQEKKNEIIEARWSMHIRESDIEDSVRIGSLDWARDELRLYPLPEMT</sequence>